<keyword evidence="3" id="KW-1185">Reference proteome</keyword>
<dbReference type="Gene3D" id="3.10.290.10">
    <property type="entry name" value="RNA-binding S4 domain"/>
    <property type="match status" value="1"/>
</dbReference>
<keyword evidence="1" id="KW-0694">RNA-binding</keyword>
<dbReference type="EMBL" id="QLYR01000007">
    <property type="protein sequence ID" value="RAQ28164.1"/>
    <property type="molecule type" value="Genomic_DNA"/>
</dbReference>
<evidence type="ECO:0000313" key="2">
    <source>
        <dbReference type="EMBL" id="RAQ28164.1"/>
    </source>
</evidence>
<dbReference type="AlphaFoldDB" id="A0A328UAA6"/>
<dbReference type="SUPFAM" id="SSF55174">
    <property type="entry name" value="Alpha-L RNA-binding motif"/>
    <property type="match status" value="1"/>
</dbReference>
<sequence>MKQEQIFIKTEYIRLDALLKSAGATDTGGQAKYAVQNGMVLVNGEVCAMRGKKMRPGDTAEFNGTRYLVAAEEHAAGGAEGRNTPKR</sequence>
<protein>
    <submittedName>
        <fullName evidence="2">RNA-binding S4 domain-containing protein</fullName>
    </submittedName>
</protein>
<dbReference type="PROSITE" id="PS50889">
    <property type="entry name" value="S4"/>
    <property type="match status" value="1"/>
</dbReference>
<dbReference type="RefSeq" id="WP_112333120.1">
    <property type="nucleotide sequence ID" value="NZ_JADPHD010000006.1"/>
</dbReference>
<comment type="caution">
    <text evidence="2">The sequence shown here is derived from an EMBL/GenBank/DDBJ whole genome shotgun (WGS) entry which is preliminary data.</text>
</comment>
<name>A0A328UAA6_9FIRM</name>
<dbReference type="CDD" id="cd00165">
    <property type="entry name" value="S4"/>
    <property type="match status" value="1"/>
</dbReference>
<reference evidence="2 3" key="1">
    <citation type="submission" date="2018-06" db="EMBL/GenBank/DDBJ databases">
        <title>Noncontiguous genome sequence of Ruminococcaceae bacterium ASD2818.</title>
        <authorList>
            <person name="Chaplin A.V."/>
            <person name="Sokolova S.R."/>
            <person name="Kochetkova T.O."/>
            <person name="Goltsov A.Y."/>
            <person name="Trofimov D.Y."/>
            <person name="Efimov B.A."/>
        </authorList>
    </citation>
    <scope>NUCLEOTIDE SEQUENCE [LARGE SCALE GENOMIC DNA]</scope>
    <source>
        <strain evidence="2 3">ASD2818</strain>
    </source>
</reference>
<accession>A0A328UAA6</accession>
<dbReference type="Pfam" id="PF13275">
    <property type="entry name" value="S4_2"/>
    <property type="match status" value="1"/>
</dbReference>
<dbReference type="Proteomes" id="UP000249377">
    <property type="component" value="Unassembled WGS sequence"/>
</dbReference>
<proteinExistence type="predicted"/>
<evidence type="ECO:0000256" key="1">
    <source>
        <dbReference type="PROSITE-ProRule" id="PRU00182"/>
    </source>
</evidence>
<gene>
    <name evidence="2" type="ORF">DPQ25_10415</name>
</gene>
<dbReference type="InterPro" id="IPR036986">
    <property type="entry name" value="S4_RNA-bd_sf"/>
</dbReference>
<dbReference type="GO" id="GO:0003723">
    <property type="term" value="F:RNA binding"/>
    <property type="evidence" value="ECO:0007669"/>
    <property type="project" value="UniProtKB-KW"/>
</dbReference>
<evidence type="ECO:0000313" key="3">
    <source>
        <dbReference type="Proteomes" id="UP000249377"/>
    </source>
</evidence>
<organism evidence="2 3">
    <name type="scientific">Hydrogeniiclostridium mannosilyticum</name>
    <dbReference type="NCBI Taxonomy" id="2764322"/>
    <lineage>
        <taxon>Bacteria</taxon>
        <taxon>Bacillati</taxon>
        <taxon>Bacillota</taxon>
        <taxon>Clostridia</taxon>
        <taxon>Eubacteriales</taxon>
        <taxon>Acutalibacteraceae</taxon>
        <taxon>Hydrogeniiclostridium</taxon>
    </lineage>
</organism>